<evidence type="ECO:0000256" key="10">
    <source>
        <dbReference type="ARBA" id="ARBA00023124"/>
    </source>
</evidence>
<protein>
    <submittedName>
        <fullName evidence="13">Rep</fullName>
    </submittedName>
</protein>
<dbReference type="EMBL" id="KY487797">
    <property type="protein sequence ID" value="AUM61668.1"/>
    <property type="molecule type" value="Genomic_DNA"/>
</dbReference>
<dbReference type="GO" id="GO:0016787">
    <property type="term" value="F:hydrolase activity"/>
    <property type="evidence" value="ECO:0007669"/>
    <property type="project" value="UniProtKB-KW"/>
</dbReference>
<dbReference type="InterPro" id="IPR049912">
    <property type="entry name" value="CRESS_DNA_REP"/>
</dbReference>
<keyword evidence="8" id="KW-0255">Endonuclease</keyword>
<evidence type="ECO:0000256" key="11">
    <source>
        <dbReference type="ARBA" id="ARBA00023125"/>
    </source>
</evidence>
<proteinExistence type="predicted"/>
<evidence type="ECO:0000256" key="5">
    <source>
        <dbReference type="ARBA" id="ARBA00022722"/>
    </source>
</evidence>
<keyword evidence="3" id="KW-0548">Nucleotidyltransferase</keyword>
<reference evidence="13" key="1">
    <citation type="submission" date="2017-01" db="EMBL/GenBank/DDBJ databases">
        <title>High-throughput sequencing uncovers low homogeneity in the biogeography of single-stranded DNA viruses.</title>
        <authorList>
            <person name="Pearson V.M."/>
            <person name="Rokyta D.R."/>
        </authorList>
    </citation>
    <scope>NUCLEOTIDE SEQUENCE</scope>
</reference>
<dbReference type="GO" id="GO:0006260">
    <property type="term" value="P:DNA replication"/>
    <property type="evidence" value="ECO:0007669"/>
    <property type="project" value="UniProtKB-KW"/>
</dbReference>
<gene>
    <name evidence="13" type="primary">Rep</name>
</gene>
<dbReference type="PROSITE" id="PS52020">
    <property type="entry name" value="CRESS_DNA_REP"/>
    <property type="match status" value="1"/>
</dbReference>
<dbReference type="GO" id="GO:0003677">
    <property type="term" value="F:DNA binding"/>
    <property type="evidence" value="ECO:0007669"/>
    <property type="project" value="UniProtKB-KW"/>
</dbReference>
<dbReference type="GO" id="GO:0004519">
    <property type="term" value="F:endonuclease activity"/>
    <property type="evidence" value="ECO:0007669"/>
    <property type="project" value="UniProtKB-KW"/>
</dbReference>
<feature type="domain" description="CRESS-DNA virus Rep endonuclease" evidence="12">
    <location>
        <begin position="4"/>
        <end position="103"/>
    </location>
</feature>
<dbReference type="Pfam" id="PF02407">
    <property type="entry name" value="Viral_Rep"/>
    <property type="match status" value="1"/>
</dbReference>
<keyword evidence="10" id="KW-0190">Covalent protein-DNA linkage</keyword>
<sequence>MSENTRATRWLFTLNNYTPQDLDYDVWLYLPQNDISYLVVGRETAPTTGTPHLQGYIRFGHRKRLTQVVALIPRAHWTAANGSEEQNRTYCSKGAGVVERGTYDPRAGVQGRRSDLDNVAALAVAGSTALQIAEAHPSDYIRYHSGIDRLISLSRFRNSTIHRQVSIMVLYGATRIGKTYFVYHQVAPSLTTGLYKTPSPSLRGGYSPFDMYNGEEGLFIDEFDFHNWPITLLNEILEGYPQQLQCRYNNKYALWTSVVICTNIHPDTWYLDQPSALIDALKARLRGCVHEITDRAQLASVATLPAPMW</sequence>
<evidence type="ECO:0000256" key="2">
    <source>
        <dbReference type="ARBA" id="ARBA00022679"/>
    </source>
</evidence>
<evidence type="ECO:0000256" key="6">
    <source>
        <dbReference type="ARBA" id="ARBA00022723"/>
    </source>
</evidence>
<evidence type="ECO:0000256" key="7">
    <source>
        <dbReference type="ARBA" id="ARBA00022741"/>
    </source>
</evidence>
<keyword evidence="4" id="KW-0235">DNA replication</keyword>
<keyword evidence="6" id="KW-0479">Metal-binding</keyword>
<keyword evidence="11" id="KW-0238">DNA-binding</keyword>
<dbReference type="InterPro" id="IPR027417">
    <property type="entry name" value="P-loop_NTPase"/>
</dbReference>
<keyword evidence="9" id="KW-0378">Hydrolase</keyword>
<dbReference type="GO" id="GO:0046872">
    <property type="term" value="F:metal ion binding"/>
    <property type="evidence" value="ECO:0007669"/>
    <property type="project" value="UniProtKB-KW"/>
</dbReference>
<evidence type="ECO:0000259" key="12">
    <source>
        <dbReference type="PROSITE" id="PS52020"/>
    </source>
</evidence>
<evidence type="ECO:0000256" key="9">
    <source>
        <dbReference type="ARBA" id="ARBA00022801"/>
    </source>
</evidence>
<organism evidence="13">
    <name type="scientific">uncultured virus</name>
    <dbReference type="NCBI Taxonomy" id="340016"/>
    <lineage>
        <taxon>Viruses</taxon>
        <taxon>environmental samples</taxon>
    </lineage>
</organism>
<evidence type="ECO:0000313" key="13">
    <source>
        <dbReference type="EMBL" id="AUM61668.1"/>
    </source>
</evidence>
<dbReference type="Gene3D" id="3.40.1310.20">
    <property type="match status" value="1"/>
</dbReference>
<dbReference type="GO" id="GO:0016779">
    <property type="term" value="F:nucleotidyltransferase activity"/>
    <property type="evidence" value="ECO:0007669"/>
    <property type="project" value="UniProtKB-KW"/>
</dbReference>
<keyword evidence="7" id="KW-0547">Nucleotide-binding</keyword>
<comment type="subcellular location">
    <subcellularLocation>
        <location evidence="1">Host nucleus</location>
    </subcellularLocation>
</comment>
<name>A0A2K9LS13_9VIRU</name>
<evidence type="ECO:0000256" key="3">
    <source>
        <dbReference type="ARBA" id="ARBA00022695"/>
    </source>
</evidence>
<evidence type="ECO:0000256" key="8">
    <source>
        <dbReference type="ARBA" id="ARBA00022759"/>
    </source>
</evidence>
<dbReference type="SUPFAM" id="SSF52540">
    <property type="entry name" value="P-loop containing nucleoside triphosphate hydrolases"/>
    <property type="match status" value="1"/>
</dbReference>
<evidence type="ECO:0000256" key="1">
    <source>
        <dbReference type="ARBA" id="ARBA00004147"/>
    </source>
</evidence>
<dbReference type="GO" id="GO:0000166">
    <property type="term" value="F:nucleotide binding"/>
    <property type="evidence" value="ECO:0007669"/>
    <property type="project" value="UniProtKB-KW"/>
</dbReference>
<evidence type="ECO:0000256" key="4">
    <source>
        <dbReference type="ARBA" id="ARBA00022705"/>
    </source>
</evidence>
<dbReference type="GO" id="GO:0042025">
    <property type="term" value="C:host cell nucleus"/>
    <property type="evidence" value="ECO:0007669"/>
    <property type="project" value="UniProtKB-SubCell"/>
</dbReference>
<keyword evidence="5" id="KW-0540">Nuclease</keyword>
<accession>A0A2K9LS13</accession>
<keyword evidence="2" id="KW-0808">Transferase</keyword>